<keyword evidence="2" id="KW-0808">Transferase</keyword>
<dbReference type="PANTHER" id="PTHR48207:SF3">
    <property type="entry name" value="SUCCINATE--HYDROXYMETHYLGLUTARATE COA-TRANSFERASE"/>
    <property type="match status" value="1"/>
</dbReference>
<dbReference type="InterPro" id="IPR003673">
    <property type="entry name" value="CoA-Trfase_fam_III"/>
</dbReference>
<gene>
    <name evidence="3" type="ORF">GBAR_LOCUS2357</name>
</gene>
<comment type="caution">
    <text evidence="3">The sequence shown here is derived from an EMBL/GenBank/DDBJ whole genome shotgun (WGS) entry which is preliminary data.</text>
</comment>
<dbReference type="InterPro" id="IPR023606">
    <property type="entry name" value="CoA-Trfase_III_dom_1_sf"/>
</dbReference>
<dbReference type="SUPFAM" id="SSF89796">
    <property type="entry name" value="CoA-transferase family III (CaiB/BaiF)"/>
    <property type="match status" value="1"/>
</dbReference>
<evidence type="ECO:0000256" key="2">
    <source>
        <dbReference type="ARBA" id="ARBA00022679"/>
    </source>
</evidence>
<evidence type="ECO:0000256" key="1">
    <source>
        <dbReference type="ARBA" id="ARBA00008383"/>
    </source>
</evidence>
<evidence type="ECO:0000313" key="3">
    <source>
        <dbReference type="EMBL" id="CAI7998192.1"/>
    </source>
</evidence>
<dbReference type="Gene3D" id="3.40.50.10540">
    <property type="entry name" value="Crotonobetainyl-coa:carnitine coa-transferase, domain 1"/>
    <property type="match status" value="1"/>
</dbReference>
<dbReference type="PANTHER" id="PTHR48207">
    <property type="entry name" value="SUCCINATE--HYDROXYMETHYLGLUTARATE COA-TRANSFERASE"/>
    <property type="match status" value="1"/>
</dbReference>
<comment type="similarity">
    <text evidence="1">Belongs to the CoA-transferase III family.</text>
</comment>
<dbReference type="InterPro" id="IPR050483">
    <property type="entry name" value="CoA-transferase_III_domain"/>
</dbReference>
<dbReference type="Pfam" id="PF02515">
    <property type="entry name" value="CoA_transf_3"/>
    <property type="match status" value="1"/>
</dbReference>
<reference evidence="3" key="1">
    <citation type="submission" date="2023-03" db="EMBL/GenBank/DDBJ databases">
        <authorList>
            <person name="Steffen K."/>
            <person name="Cardenas P."/>
        </authorList>
    </citation>
    <scope>NUCLEOTIDE SEQUENCE</scope>
</reference>
<dbReference type="InterPro" id="IPR044855">
    <property type="entry name" value="CoA-Trfase_III_dom3_sf"/>
</dbReference>
<keyword evidence="4" id="KW-1185">Reference proteome</keyword>
<sequence>MDLCGPLTGTKVLDLSEDIAGSFCARLLADYGADVLKIEPPGGSAMRRVGPFYHDDPHPEKSLFFLVLNLNKKGLTLNLDSAAGRRILKELVPHVDLVIESYRPGHLDDLGIGYAALSAINPNLVMTSITPFGQTGPYSQYAGEEIVSYAMGMVMGISGVQGRPPLKHGGFQAQYQGGLFGAGATAMALFAQDRHGTGQHVDVSITECVASTMMATQTIYPFIGGVQVRRAPGTMWENPMPCKDGWIIVQAGGGATWDDIADFFQAPELLEPRFADRAQRVRNGPAMDQVVLDAIKDREKWELFPKAAEKRMLFGLVQTPTELADCPQLESREFYRETEHPVIGRVQVPAELFRMTPAGYQLRMAAPTLGQHNEEVFVDGLGYDRETLSVMRQLDVI</sequence>
<dbReference type="EMBL" id="CASHTH010000343">
    <property type="protein sequence ID" value="CAI7998192.1"/>
    <property type="molecule type" value="Genomic_DNA"/>
</dbReference>
<dbReference type="GO" id="GO:0008410">
    <property type="term" value="F:CoA-transferase activity"/>
    <property type="evidence" value="ECO:0007669"/>
    <property type="project" value="TreeGrafter"/>
</dbReference>
<dbReference type="Proteomes" id="UP001174909">
    <property type="component" value="Unassembled WGS sequence"/>
</dbReference>
<dbReference type="Gene3D" id="3.30.1540.10">
    <property type="entry name" value="formyl-coa transferase, domain 3"/>
    <property type="match status" value="1"/>
</dbReference>
<accession>A0AA35QZQ0</accession>
<evidence type="ECO:0000313" key="4">
    <source>
        <dbReference type="Proteomes" id="UP001174909"/>
    </source>
</evidence>
<organism evidence="3 4">
    <name type="scientific">Geodia barretti</name>
    <name type="common">Barrett's horny sponge</name>
    <dbReference type="NCBI Taxonomy" id="519541"/>
    <lineage>
        <taxon>Eukaryota</taxon>
        <taxon>Metazoa</taxon>
        <taxon>Porifera</taxon>
        <taxon>Demospongiae</taxon>
        <taxon>Heteroscleromorpha</taxon>
        <taxon>Tetractinellida</taxon>
        <taxon>Astrophorina</taxon>
        <taxon>Geodiidae</taxon>
        <taxon>Geodia</taxon>
    </lineage>
</organism>
<name>A0AA35QZQ0_GEOBA</name>
<protein>
    <submittedName>
        <fullName evidence="3">Succinyl-CoA--D-citramalate CoA-transferase</fullName>
    </submittedName>
</protein>
<proteinExistence type="inferred from homology"/>
<dbReference type="AlphaFoldDB" id="A0AA35QZQ0"/>